<accession>A0A9P7Z7Y1</accession>
<dbReference type="SUPFAM" id="SSF56112">
    <property type="entry name" value="Protein kinase-like (PK-like)"/>
    <property type="match status" value="1"/>
</dbReference>
<evidence type="ECO:0000313" key="2">
    <source>
        <dbReference type="Proteomes" id="UP000887226"/>
    </source>
</evidence>
<dbReference type="PANTHER" id="PTHR21310">
    <property type="entry name" value="AMINOGLYCOSIDE PHOSPHOTRANSFERASE-RELATED-RELATED"/>
    <property type="match status" value="1"/>
</dbReference>
<sequence length="358" mass="40096">MSIISADVFFCEYSYECNNPKQHTYPVYGLDVEFEELRSRISEEAVCKFASSLNSSQSCTIEYSPTRGSVLMIEGAHYHPRIRFHGGSPSWLLRVPHGTHPGALLSWLVEYAMVSEYATLRFLETITVPAPRAFTYGVCGSGTDYGIWSGSADILAELERHLFPKASSLCLESSGIDVTAVANDSFHALGPRGRLNTSTVYYTVRTGQHLELIAEHQIYLQYPIGLCLVYRFIGDYISQLVPQEGNETTEQFLKHVDDKGDHLLVDDQMNITGIIDWQMGRVVPRREAFGPSLVTADVRNWCPSSLSANDVVLVDILELVWGLECMPWWEQALSLANAILRAFGVDEDWSQLEEAALK</sequence>
<name>A0A9P7Z7Y1_9HELO</name>
<dbReference type="Proteomes" id="UP000887226">
    <property type="component" value="Unassembled WGS sequence"/>
</dbReference>
<dbReference type="InterPro" id="IPR051678">
    <property type="entry name" value="AGP_Transferase"/>
</dbReference>
<comment type="caution">
    <text evidence="1">The sequence shown here is derived from an EMBL/GenBank/DDBJ whole genome shotgun (WGS) entry which is preliminary data.</text>
</comment>
<gene>
    <name evidence="1" type="ORF">BJ878DRAFT_580844</name>
</gene>
<keyword evidence="2" id="KW-1185">Reference proteome</keyword>
<dbReference type="EMBL" id="MU253777">
    <property type="protein sequence ID" value="KAG9247268.1"/>
    <property type="molecule type" value="Genomic_DNA"/>
</dbReference>
<protein>
    <recommendedName>
        <fullName evidence="3">Aminoglycoside phosphotransferase domain-containing protein</fullName>
    </recommendedName>
</protein>
<dbReference type="OrthoDB" id="5327538at2759"/>
<evidence type="ECO:0000313" key="1">
    <source>
        <dbReference type="EMBL" id="KAG9247268.1"/>
    </source>
</evidence>
<reference evidence="1" key="1">
    <citation type="journal article" date="2021" name="IMA Fungus">
        <title>Genomic characterization of three marine fungi, including Emericellopsis atlantica sp. nov. with signatures of a generalist lifestyle and marine biomass degradation.</title>
        <authorList>
            <person name="Hagestad O.C."/>
            <person name="Hou L."/>
            <person name="Andersen J.H."/>
            <person name="Hansen E.H."/>
            <person name="Altermark B."/>
            <person name="Li C."/>
            <person name="Kuhnert E."/>
            <person name="Cox R.J."/>
            <person name="Crous P.W."/>
            <person name="Spatafora J.W."/>
            <person name="Lail K."/>
            <person name="Amirebrahimi M."/>
            <person name="Lipzen A."/>
            <person name="Pangilinan J."/>
            <person name="Andreopoulos W."/>
            <person name="Hayes R.D."/>
            <person name="Ng V."/>
            <person name="Grigoriev I.V."/>
            <person name="Jackson S.A."/>
            <person name="Sutton T.D.S."/>
            <person name="Dobson A.D.W."/>
            <person name="Rama T."/>
        </authorList>
    </citation>
    <scope>NUCLEOTIDE SEQUENCE</scope>
    <source>
        <strain evidence="1">TRa3180A</strain>
    </source>
</reference>
<evidence type="ECO:0008006" key="3">
    <source>
        <dbReference type="Google" id="ProtNLM"/>
    </source>
</evidence>
<dbReference type="PANTHER" id="PTHR21310:SF15">
    <property type="entry name" value="AMINOGLYCOSIDE PHOSPHOTRANSFERASE DOMAIN-CONTAINING PROTEIN"/>
    <property type="match status" value="1"/>
</dbReference>
<proteinExistence type="predicted"/>
<dbReference type="AlphaFoldDB" id="A0A9P7Z7Y1"/>
<dbReference type="InterPro" id="IPR011009">
    <property type="entry name" value="Kinase-like_dom_sf"/>
</dbReference>
<organism evidence="1 2">
    <name type="scientific">Calycina marina</name>
    <dbReference type="NCBI Taxonomy" id="1763456"/>
    <lineage>
        <taxon>Eukaryota</taxon>
        <taxon>Fungi</taxon>
        <taxon>Dikarya</taxon>
        <taxon>Ascomycota</taxon>
        <taxon>Pezizomycotina</taxon>
        <taxon>Leotiomycetes</taxon>
        <taxon>Helotiales</taxon>
        <taxon>Pezizellaceae</taxon>
        <taxon>Calycina</taxon>
    </lineage>
</organism>